<sequence>MAERAITCLTIVVNDSQSLMDLSGFIKVQWGGGAVTIRSSTQLPTDPGFYTKEYLLYESRLMNVATRIRVKTKRTEVNGRIHTSKPQPLAKITQLRNPLSCWLGYIYGSSRAHLHITLIRQRQS</sequence>
<accession>A0A016US04</accession>
<protein>
    <submittedName>
        <fullName evidence="1">Uncharacterized protein</fullName>
    </submittedName>
</protein>
<dbReference type="Proteomes" id="UP000024635">
    <property type="component" value="Unassembled WGS sequence"/>
</dbReference>
<dbReference type="EMBL" id="JARK01001364">
    <property type="protein sequence ID" value="EYC18204.1"/>
    <property type="molecule type" value="Genomic_DNA"/>
</dbReference>
<reference evidence="2" key="1">
    <citation type="journal article" date="2015" name="Nat. Genet.">
        <title>The genome and transcriptome of the zoonotic hookworm Ancylostoma ceylanicum identify infection-specific gene families.</title>
        <authorList>
            <person name="Schwarz E.M."/>
            <person name="Hu Y."/>
            <person name="Antoshechkin I."/>
            <person name="Miller M.M."/>
            <person name="Sternberg P.W."/>
            <person name="Aroian R.V."/>
        </authorList>
    </citation>
    <scope>NUCLEOTIDE SEQUENCE</scope>
    <source>
        <strain evidence="2">HY135</strain>
    </source>
</reference>
<comment type="caution">
    <text evidence="1">The sequence shown here is derived from an EMBL/GenBank/DDBJ whole genome shotgun (WGS) entry which is preliminary data.</text>
</comment>
<keyword evidence="2" id="KW-1185">Reference proteome</keyword>
<gene>
    <name evidence="1" type="primary">Acey_s0028.g1729</name>
    <name evidence="1" type="ORF">Y032_0028g1729</name>
</gene>
<proteinExistence type="predicted"/>
<evidence type="ECO:0000313" key="1">
    <source>
        <dbReference type="EMBL" id="EYC18204.1"/>
    </source>
</evidence>
<name>A0A016US04_9BILA</name>
<organism evidence="1 2">
    <name type="scientific">Ancylostoma ceylanicum</name>
    <dbReference type="NCBI Taxonomy" id="53326"/>
    <lineage>
        <taxon>Eukaryota</taxon>
        <taxon>Metazoa</taxon>
        <taxon>Ecdysozoa</taxon>
        <taxon>Nematoda</taxon>
        <taxon>Chromadorea</taxon>
        <taxon>Rhabditida</taxon>
        <taxon>Rhabditina</taxon>
        <taxon>Rhabditomorpha</taxon>
        <taxon>Strongyloidea</taxon>
        <taxon>Ancylostomatidae</taxon>
        <taxon>Ancylostomatinae</taxon>
        <taxon>Ancylostoma</taxon>
    </lineage>
</organism>
<evidence type="ECO:0000313" key="2">
    <source>
        <dbReference type="Proteomes" id="UP000024635"/>
    </source>
</evidence>
<dbReference type="AlphaFoldDB" id="A0A016US04"/>